<proteinExistence type="predicted"/>
<dbReference type="SUPFAM" id="SSF54637">
    <property type="entry name" value="Thioesterase/thiol ester dehydrase-isomerase"/>
    <property type="match status" value="1"/>
</dbReference>
<gene>
    <name evidence="1" type="ORF">H8M03_11790</name>
</gene>
<dbReference type="Pfam" id="PF13279">
    <property type="entry name" value="4HBT_2"/>
    <property type="match status" value="1"/>
</dbReference>
<dbReference type="Proteomes" id="UP000515861">
    <property type="component" value="Chromosome"/>
</dbReference>
<accession>A0A7G9L213</accession>
<dbReference type="KEGG" id="ssau:H8M03_11790"/>
<evidence type="ECO:0000313" key="2">
    <source>
        <dbReference type="Proteomes" id="UP000515861"/>
    </source>
</evidence>
<dbReference type="EMBL" id="CP060697">
    <property type="protein sequence ID" value="QNM82662.1"/>
    <property type="molecule type" value="Genomic_DNA"/>
</dbReference>
<dbReference type="PANTHER" id="PTHR31793">
    <property type="entry name" value="4-HYDROXYBENZOYL-COA THIOESTERASE FAMILY MEMBER"/>
    <property type="match status" value="1"/>
</dbReference>
<evidence type="ECO:0000313" key="1">
    <source>
        <dbReference type="EMBL" id="QNM82662.1"/>
    </source>
</evidence>
<sequence>MAAFQFPIDIRESDIDHMGHVNNNVYLKWVQDAVVRYWETRAPADAVARHLWVALKHEITYRKPTFLDDIVVADVVAEKVKGARAYFTTVVMRGEDVLAEIKSCWCCLDATSHRPARLARSVVDRFLTR</sequence>
<dbReference type="AlphaFoldDB" id="A0A7G9L213"/>
<dbReference type="InterPro" id="IPR029069">
    <property type="entry name" value="HotDog_dom_sf"/>
</dbReference>
<protein>
    <submittedName>
        <fullName evidence="1">Acyl-CoA thioesterase</fullName>
    </submittedName>
</protein>
<dbReference type="InterPro" id="IPR050563">
    <property type="entry name" value="4-hydroxybenzoyl-CoA_TE"/>
</dbReference>
<dbReference type="Gene3D" id="3.10.129.10">
    <property type="entry name" value="Hotdog Thioesterase"/>
    <property type="match status" value="1"/>
</dbReference>
<name>A0A7G9L213_9SPHN</name>
<organism evidence="1 2">
    <name type="scientific">Sphingomonas sabuli</name>
    <dbReference type="NCBI Taxonomy" id="2764186"/>
    <lineage>
        <taxon>Bacteria</taxon>
        <taxon>Pseudomonadati</taxon>
        <taxon>Pseudomonadota</taxon>
        <taxon>Alphaproteobacteria</taxon>
        <taxon>Sphingomonadales</taxon>
        <taxon>Sphingomonadaceae</taxon>
        <taxon>Sphingomonas</taxon>
    </lineage>
</organism>
<reference evidence="1 2" key="1">
    <citation type="submission" date="2020-08" db="EMBL/GenBank/DDBJ databases">
        <title>Sphingomonas sp. sand1-3 16S ribosomal RNA gene Genome sequencing and assembly.</title>
        <authorList>
            <person name="Kang M."/>
        </authorList>
    </citation>
    <scope>NUCLEOTIDE SEQUENCE [LARGE SCALE GENOMIC DNA]</scope>
    <source>
        <strain evidence="2">sand1-3</strain>
    </source>
</reference>
<dbReference type="GO" id="GO:0047617">
    <property type="term" value="F:fatty acyl-CoA hydrolase activity"/>
    <property type="evidence" value="ECO:0007669"/>
    <property type="project" value="TreeGrafter"/>
</dbReference>
<dbReference type="CDD" id="cd00586">
    <property type="entry name" value="4HBT"/>
    <property type="match status" value="1"/>
</dbReference>
<dbReference type="PANTHER" id="PTHR31793:SF24">
    <property type="entry name" value="LONG-CHAIN ACYL-COA THIOESTERASE FADM"/>
    <property type="match status" value="1"/>
</dbReference>
<keyword evidence="2" id="KW-1185">Reference proteome</keyword>
<dbReference type="RefSeq" id="WP_187479617.1">
    <property type="nucleotide sequence ID" value="NZ_CP060697.1"/>
</dbReference>